<comment type="caution">
    <text evidence="1">The sequence shown here is derived from an EMBL/GenBank/DDBJ whole genome shotgun (WGS) entry which is preliminary data.</text>
</comment>
<name>A0A1F7UXU1_9BACT</name>
<gene>
    <name evidence="1" type="ORF">A2936_05350</name>
</gene>
<dbReference type="AlphaFoldDB" id="A0A1F7UXU1"/>
<evidence type="ECO:0000313" key="1">
    <source>
        <dbReference type="EMBL" id="OGL83110.1"/>
    </source>
</evidence>
<evidence type="ECO:0000313" key="2">
    <source>
        <dbReference type="Proteomes" id="UP000176846"/>
    </source>
</evidence>
<protein>
    <submittedName>
        <fullName evidence="1">Uncharacterized protein</fullName>
    </submittedName>
</protein>
<sequence>MNTNKQICEPAGNAPNAILTFDSLPKGLRELLGNQAVLPSQYWASNAQAQSPECCLMLAVL</sequence>
<organism evidence="1 2">
    <name type="scientific">Candidatus Uhrbacteria bacterium RIFCSPLOWO2_01_FULL_47_25</name>
    <dbReference type="NCBI Taxonomy" id="1802402"/>
    <lineage>
        <taxon>Bacteria</taxon>
        <taxon>Candidatus Uhriibacteriota</taxon>
    </lineage>
</organism>
<proteinExistence type="predicted"/>
<dbReference type="EMBL" id="MGEK01000003">
    <property type="protein sequence ID" value="OGL83110.1"/>
    <property type="molecule type" value="Genomic_DNA"/>
</dbReference>
<dbReference type="Proteomes" id="UP000176846">
    <property type="component" value="Unassembled WGS sequence"/>
</dbReference>
<reference evidence="1 2" key="1">
    <citation type="journal article" date="2016" name="Nat. Commun.">
        <title>Thousands of microbial genomes shed light on interconnected biogeochemical processes in an aquifer system.</title>
        <authorList>
            <person name="Anantharaman K."/>
            <person name="Brown C.T."/>
            <person name="Hug L.A."/>
            <person name="Sharon I."/>
            <person name="Castelle C.J."/>
            <person name="Probst A.J."/>
            <person name="Thomas B.C."/>
            <person name="Singh A."/>
            <person name="Wilkins M.J."/>
            <person name="Karaoz U."/>
            <person name="Brodie E.L."/>
            <person name="Williams K.H."/>
            <person name="Hubbard S.S."/>
            <person name="Banfield J.F."/>
        </authorList>
    </citation>
    <scope>NUCLEOTIDE SEQUENCE [LARGE SCALE GENOMIC DNA]</scope>
</reference>
<accession>A0A1F7UXU1</accession>